<protein>
    <submittedName>
        <fullName evidence="1">Uncharacterized protein</fullName>
    </submittedName>
</protein>
<name>A0A078ALE0_STYLE</name>
<evidence type="ECO:0000313" key="1">
    <source>
        <dbReference type="EMBL" id="CDW83175.1"/>
    </source>
</evidence>
<organism evidence="1 2">
    <name type="scientific">Stylonychia lemnae</name>
    <name type="common">Ciliate</name>
    <dbReference type="NCBI Taxonomy" id="5949"/>
    <lineage>
        <taxon>Eukaryota</taxon>
        <taxon>Sar</taxon>
        <taxon>Alveolata</taxon>
        <taxon>Ciliophora</taxon>
        <taxon>Intramacronucleata</taxon>
        <taxon>Spirotrichea</taxon>
        <taxon>Stichotrichia</taxon>
        <taxon>Sporadotrichida</taxon>
        <taxon>Oxytrichidae</taxon>
        <taxon>Stylonychinae</taxon>
        <taxon>Stylonychia</taxon>
    </lineage>
</organism>
<dbReference type="Proteomes" id="UP000039865">
    <property type="component" value="Unassembled WGS sequence"/>
</dbReference>
<reference evidence="1 2" key="1">
    <citation type="submission" date="2014-06" db="EMBL/GenBank/DDBJ databases">
        <authorList>
            <person name="Swart Estienne"/>
        </authorList>
    </citation>
    <scope>NUCLEOTIDE SEQUENCE [LARGE SCALE GENOMIC DNA]</scope>
    <source>
        <strain evidence="1 2">130c</strain>
    </source>
</reference>
<accession>A0A078ALE0</accession>
<dbReference type="InParanoid" id="A0A078ALE0"/>
<keyword evidence="2" id="KW-1185">Reference proteome</keyword>
<dbReference type="EMBL" id="CCKQ01011609">
    <property type="protein sequence ID" value="CDW83175.1"/>
    <property type="molecule type" value="Genomic_DNA"/>
</dbReference>
<gene>
    <name evidence="1" type="primary">Contig9907.g10597</name>
    <name evidence="1" type="ORF">STYLEM_12217</name>
</gene>
<dbReference type="AlphaFoldDB" id="A0A078ALE0"/>
<evidence type="ECO:0000313" key="2">
    <source>
        <dbReference type="Proteomes" id="UP000039865"/>
    </source>
</evidence>
<sequence>MNKFSGLDQKKFLVDLNINTLRRKKNLTLIEKLSSGDNFNQYSNQTGFTTKGQEAENRDKRNQIWKDSYRQLQFQTKDQIYDYLMQLRNQVLDRQYVGYLEDIDQLVNINKFIVNKHLNTDKKIKEQKTKINDFSKEQRVKLAKIIMAIKVKLLMNEDLQ</sequence>
<proteinExistence type="predicted"/>